<dbReference type="InterPro" id="IPR009721">
    <property type="entry name" value="O-acyltransferase_WSD1_C"/>
</dbReference>
<evidence type="ECO:0000313" key="14">
    <source>
        <dbReference type="Proteomes" id="UP000507222"/>
    </source>
</evidence>
<evidence type="ECO:0000256" key="6">
    <source>
        <dbReference type="ARBA" id="ARBA00022824"/>
    </source>
</evidence>
<dbReference type="Proteomes" id="UP000507222">
    <property type="component" value="Unassembled WGS sequence"/>
</dbReference>
<sequence>MASAAADYSDEPLTPAGRLFVQPQMNQIIHCAVGFKNPINIDSIKAHLKSSLLLSHPRFSSLMVRDSQGLQHWRKIPHVDLDLDRHVIVVLNPITTASHFDHDTAVNDYLADLSTSSELSAEKPMWEVHLLMAHNCAIFRIHHALGDGVSLMSLFLASCRELKMRKRCQLWLLGRETEKTEISGGDGVELWPRKLATARFRLQDMKLVKKAVPNATINDVLFGVISSGLSRYLDHRTTNALPEGLQITGIAMVNLREQPGLQELSDLMKSSSGSSWGNKFGMLLLPIYYHKSSGTDPLVYLKIAKVMIDRKKRSLEAHFSYKIGYFVMTYLGAKLAAWLNYRIVCNTSFTISNILGPQEEIVLGGNPITYLRVNSSSLPHALTMHMISYAERADMQILVAKDIIPDPAFLAKCFEEALLDMKEAAAAINRT</sequence>
<dbReference type="EMBL" id="CAEKDK010000008">
    <property type="protein sequence ID" value="CAB4290524.1"/>
    <property type="molecule type" value="Genomic_DNA"/>
</dbReference>
<dbReference type="UniPathway" id="UPA00282"/>
<evidence type="ECO:0000256" key="5">
    <source>
        <dbReference type="ARBA" id="ARBA00022679"/>
    </source>
</evidence>
<reference evidence="13 14" key="1">
    <citation type="submission" date="2020-05" db="EMBL/GenBank/DDBJ databases">
        <authorList>
            <person name="Campoy J."/>
            <person name="Schneeberger K."/>
            <person name="Spophaly S."/>
        </authorList>
    </citation>
    <scope>NUCLEOTIDE SEQUENCE [LARGE SCALE GENOMIC DNA]</scope>
    <source>
        <strain evidence="13">PruArmRojPasFocal</strain>
    </source>
</reference>
<name>A0A6J5VS06_PRUAR</name>
<comment type="catalytic activity">
    <reaction evidence="9">
        <text>a long chain fatty alcohol + a fatty acyl-CoA = a long-chain alcohol wax ester + CoA</text>
        <dbReference type="Rhea" id="RHEA:38443"/>
        <dbReference type="ChEBI" id="CHEBI:17135"/>
        <dbReference type="ChEBI" id="CHEBI:57287"/>
        <dbReference type="ChEBI" id="CHEBI:77636"/>
        <dbReference type="ChEBI" id="CHEBI:235323"/>
        <dbReference type="EC" id="2.3.1.75"/>
    </reaction>
</comment>
<evidence type="ECO:0000256" key="10">
    <source>
        <dbReference type="ARBA" id="ARBA00048109"/>
    </source>
</evidence>
<keyword evidence="6" id="KW-0256">Endoplasmic reticulum</keyword>
<dbReference type="AlphaFoldDB" id="A0A6J5VS06"/>
<dbReference type="InterPro" id="IPR004255">
    <property type="entry name" value="O-acyltransferase_WSD1_N"/>
</dbReference>
<dbReference type="GO" id="GO:0005789">
    <property type="term" value="C:endoplasmic reticulum membrane"/>
    <property type="evidence" value="ECO:0007669"/>
    <property type="project" value="UniProtKB-SubCell"/>
</dbReference>
<evidence type="ECO:0000259" key="12">
    <source>
        <dbReference type="Pfam" id="PF06974"/>
    </source>
</evidence>
<dbReference type="PANTHER" id="PTHR31650:SF41">
    <property type="entry name" value="O-ACYLTRANSFERASE WSD1-LIKE ISOFORM X1"/>
    <property type="match status" value="1"/>
</dbReference>
<evidence type="ECO:0000256" key="9">
    <source>
        <dbReference type="ARBA" id="ARBA00047604"/>
    </source>
</evidence>
<comment type="subcellular location">
    <subcellularLocation>
        <location evidence="1">Cell membrane</location>
        <topology evidence="1">Single-pass membrane protein</topology>
    </subcellularLocation>
    <subcellularLocation>
        <location evidence="2">Endoplasmic reticulum membrane</location>
    </subcellularLocation>
</comment>
<accession>A0A6J5VS06</accession>
<evidence type="ECO:0000256" key="1">
    <source>
        <dbReference type="ARBA" id="ARBA00004162"/>
    </source>
</evidence>
<dbReference type="GO" id="GO:0019432">
    <property type="term" value="P:triglyceride biosynthetic process"/>
    <property type="evidence" value="ECO:0007669"/>
    <property type="project" value="UniProtKB-UniPathway"/>
</dbReference>
<evidence type="ECO:0000256" key="2">
    <source>
        <dbReference type="ARBA" id="ARBA00004586"/>
    </source>
</evidence>
<feature type="domain" description="O-acyltransferase WSD1-like N-terminal" evidence="11">
    <location>
        <begin position="56"/>
        <end position="159"/>
    </location>
</feature>
<evidence type="ECO:0000259" key="11">
    <source>
        <dbReference type="Pfam" id="PF03007"/>
    </source>
</evidence>
<comment type="pathway">
    <text evidence="4">Lipid metabolism.</text>
</comment>
<dbReference type="Pfam" id="PF06974">
    <property type="entry name" value="WS_DGAT_C"/>
    <property type="match status" value="1"/>
</dbReference>
<evidence type="ECO:0000256" key="3">
    <source>
        <dbReference type="ARBA" id="ARBA00004771"/>
    </source>
</evidence>
<dbReference type="GO" id="GO:0005886">
    <property type="term" value="C:plasma membrane"/>
    <property type="evidence" value="ECO:0007669"/>
    <property type="project" value="UniProtKB-SubCell"/>
</dbReference>
<dbReference type="GO" id="GO:0047196">
    <property type="term" value="F:long-chain-alcohol O-fatty-acyltransferase activity"/>
    <property type="evidence" value="ECO:0007669"/>
    <property type="project" value="UniProtKB-EC"/>
</dbReference>
<comment type="pathway">
    <text evidence="3">Glycerolipid metabolism; triacylglycerol biosynthesis.</text>
</comment>
<comment type="catalytic activity">
    <reaction evidence="10">
        <text>an acyl-CoA + a 1,2-diacyl-sn-glycerol = a triacyl-sn-glycerol + CoA</text>
        <dbReference type="Rhea" id="RHEA:10868"/>
        <dbReference type="ChEBI" id="CHEBI:17815"/>
        <dbReference type="ChEBI" id="CHEBI:57287"/>
        <dbReference type="ChEBI" id="CHEBI:58342"/>
        <dbReference type="ChEBI" id="CHEBI:64615"/>
        <dbReference type="EC" id="2.3.1.20"/>
    </reaction>
</comment>
<gene>
    <name evidence="13" type="ORF">CURHAP_LOCUS50587</name>
</gene>
<evidence type="ECO:0000313" key="13">
    <source>
        <dbReference type="EMBL" id="CAB4290524.1"/>
    </source>
</evidence>
<keyword evidence="7" id="KW-0012">Acyltransferase</keyword>
<dbReference type="Pfam" id="PF03007">
    <property type="entry name" value="WS_DGAT_cat"/>
    <property type="match status" value="1"/>
</dbReference>
<evidence type="ECO:0000256" key="7">
    <source>
        <dbReference type="ARBA" id="ARBA00023315"/>
    </source>
</evidence>
<comment type="similarity">
    <text evidence="8">In the N-terminal section; belongs to the long-chain O-acyltransferase family.</text>
</comment>
<dbReference type="InterPro" id="IPR045034">
    <property type="entry name" value="O-acyltransferase_WSD1-like"/>
</dbReference>
<evidence type="ECO:0000256" key="4">
    <source>
        <dbReference type="ARBA" id="ARBA00005189"/>
    </source>
</evidence>
<feature type="domain" description="O-acyltransferase WSD1 C-terminal" evidence="12">
    <location>
        <begin position="276"/>
        <end position="422"/>
    </location>
</feature>
<evidence type="ECO:0000256" key="8">
    <source>
        <dbReference type="ARBA" id="ARBA00024360"/>
    </source>
</evidence>
<dbReference type="PANTHER" id="PTHR31650">
    <property type="entry name" value="O-ACYLTRANSFERASE (WSD1-LIKE) FAMILY PROTEIN"/>
    <property type="match status" value="1"/>
</dbReference>
<proteinExistence type="inferred from homology"/>
<protein>
    <submittedName>
        <fullName evidence="13">Uncharacterized protein</fullName>
    </submittedName>
</protein>
<dbReference type="GO" id="GO:0004144">
    <property type="term" value="F:diacylglycerol O-acyltransferase activity"/>
    <property type="evidence" value="ECO:0007669"/>
    <property type="project" value="UniProtKB-EC"/>
</dbReference>
<keyword evidence="5" id="KW-0808">Transferase</keyword>
<organism evidence="13 14">
    <name type="scientific">Prunus armeniaca</name>
    <name type="common">Apricot</name>
    <name type="synonym">Armeniaca vulgaris</name>
    <dbReference type="NCBI Taxonomy" id="36596"/>
    <lineage>
        <taxon>Eukaryota</taxon>
        <taxon>Viridiplantae</taxon>
        <taxon>Streptophyta</taxon>
        <taxon>Embryophyta</taxon>
        <taxon>Tracheophyta</taxon>
        <taxon>Spermatophyta</taxon>
        <taxon>Magnoliopsida</taxon>
        <taxon>eudicotyledons</taxon>
        <taxon>Gunneridae</taxon>
        <taxon>Pentapetalae</taxon>
        <taxon>rosids</taxon>
        <taxon>fabids</taxon>
        <taxon>Rosales</taxon>
        <taxon>Rosaceae</taxon>
        <taxon>Amygdaloideae</taxon>
        <taxon>Amygdaleae</taxon>
        <taxon>Prunus</taxon>
    </lineage>
</organism>